<evidence type="ECO:0000313" key="3">
    <source>
        <dbReference type="EMBL" id="CAJ1399837.1"/>
    </source>
</evidence>
<organism evidence="3 4">
    <name type="scientific">Effrenium voratum</name>
    <dbReference type="NCBI Taxonomy" id="2562239"/>
    <lineage>
        <taxon>Eukaryota</taxon>
        <taxon>Sar</taxon>
        <taxon>Alveolata</taxon>
        <taxon>Dinophyceae</taxon>
        <taxon>Suessiales</taxon>
        <taxon>Symbiodiniaceae</taxon>
        <taxon>Effrenium</taxon>
    </lineage>
</organism>
<evidence type="ECO:0000256" key="1">
    <source>
        <dbReference type="SAM" id="MobiDB-lite"/>
    </source>
</evidence>
<name>A0AA36J670_9DINO</name>
<gene>
    <name evidence="3" type="ORF">EVOR1521_LOCUS23305</name>
</gene>
<proteinExistence type="predicted"/>
<keyword evidence="2" id="KW-0812">Transmembrane</keyword>
<dbReference type="AlphaFoldDB" id="A0AA36J670"/>
<feature type="compositionally biased region" description="Polar residues" evidence="1">
    <location>
        <begin position="103"/>
        <end position="127"/>
    </location>
</feature>
<keyword evidence="4" id="KW-1185">Reference proteome</keyword>
<sequence length="328" mass="33851">MLLHRLRRAADSSFEEKASPPYIGPPCELPVVDPEDPICVEPRRRRERRERCARQKKSGFRFTCSCCCCAVGLLVICAFAITGRLIISHTLESRTSWHRPESSGVNDSENDTDSNVTAVPSMANSSAAEGAPVSTGDAPLNATSQNFLEAPSDVDVNVTESNGTGLPDSVSNDTAAPSVNTSMANSSAAEGEPVATNDAPHNATSQNLSEAAPSDVGVNFTESNGTGLTDSTSSDTDAATSVNASVANSSAAEVAPVTDDEPDNATSQNLSESLSDVGVNVTESNGTSPFSPASNTTEAAQGVTVSVTDSTTGAAELSDVYYGYDAGT</sequence>
<keyword evidence="2" id="KW-0472">Membrane</keyword>
<evidence type="ECO:0000313" key="4">
    <source>
        <dbReference type="Proteomes" id="UP001178507"/>
    </source>
</evidence>
<feature type="compositionally biased region" description="Polar residues" evidence="1">
    <location>
        <begin position="281"/>
        <end position="299"/>
    </location>
</feature>
<accession>A0AA36J670</accession>
<dbReference type="EMBL" id="CAUJNA010003350">
    <property type="protein sequence ID" value="CAJ1399837.1"/>
    <property type="molecule type" value="Genomic_DNA"/>
</dbReference>
<evidence type="ECO:0000256" key="2">
    <source>
        <dbReference type="SAM" id="Phobius"/>
    </source>
</evidence>
<keyword evidence="2" id="KW-1133">Transmembrane helix</keyword>
<protein>
    <submittedName>
        <fullName evidence="3">Uncharacterized protein</fullName>
    </submittedName>
</protein>
<feature type="compositionally biased region" description="Polar residues" evidence="1">
    <location>
        <begin position="264"/>
        <end position="274"/>
    </location>
</feature>
<comment type="caution">
    <text evidence="3">The sequence shown here is derived from an EMBL/GenBank/DDBJ whole genome shotgun (WGS) entry which is preliminary data.</text>
</comment>
<dbReference type="Proteomes" id="UP001178507">
    <property type="component" value="Unassembled WGS sequence"/>
</dbReference>
<feature type="transmembrane region" description="Helical" evidence="2">
    <location>
        <begin position="59"/>
        <end position="81"/>
    </location>
</feature>
<feature type="compositionally biased region" description="Low complexity" evidence="1">
    <location>
        <begin position="229"/>
        <end position="257"/>
    </location>
</feature>
<feature type="region of interest" description="Disordered" evidence="1">
    <location>
        <begin position="95"/>
        <end position="143"/>
    </location>
</feature>
<reference evidence="3" key="1">
    <citation type="submission" date="2023-08" db="EMBL/GenBank/DDBJ databases">
        <authorList>
            <person name="Chen Y."/>
            <person name="Shah S."/>
            <person name="Dougan E. K."/>
            <person name="Thang M."/>
            <person name="Chan C."/>
        </authorList>
    </citation>
    <scope>NUCLEOTIDE SEQUENCE</scope>
</reference>
<feature type="compositionally biased region" description="Polar residues" evidence="1">
    <location>
        <begin position="158"/>
        <end position="188"/>
    </location>
</feature>
<feature type="region of interest" description="Disordered" evidence="1">
    <location>
        <begin position="156"/>
        <end position="302"/>
    </location>
</feature>